<protein>
    <submittedName>
        <fullName evidence="2">Uncharacterized protein</fullName>
    </submittedName>
</protein>
<sequence length="107" mass="12602">MKGMFLHFYTWAVLWINVFGILQAYWEKDLILDEGQFDLEKYFQGKRCFTECDIIVLPTFSEFLFLIGERGILSSFTHSLFAESSKILQEFYCCCCCCWCCCCSVVF</sequence>
<organism evidence="2 3">
    <name type="scientific">Ceratopteris richardii</name>
    <name type="common">Triangle waterfern</name>
    <dbReference type="NCBI Taxonomy" id="49495"/>
    <lineage>
        <taxon>Eukaryota</taxon>
        <taxon>Viridiplantae</taxon>
        <taxon>Streptophyta</taxon>
        <taxon>Embryophyta</taxon>
        <taxon>Tracheophyta</taxon>
        <taxon>Polypodiopsida</taxon>
        <taxon>Polypodiidae</taxon>
        <taxon>Polypodiales</taxon>
        <taxon>Pteridineae</taxon>
        <taxon>Pteridaceae</taxon>
        <taxon>Parkerioideae</taxon>
        <taxon>Ceratopteris</taxon>
    </lineage>
</organism>
<keyword evidence="1" id="KW-0812">Transmembrane</keyword>
<dbReference type="Proteomes" id="UP000825935">
    <property type="component" value="Chromosome 34"/>
</dbReference>
<keyword evidence="1" id="KW-0472">Membrane</keyword>
<dbReference type="EMBL" id="CM035439">
    <property type="protein sequence ID" value="KAH7284303.1"/>
    <property type="molecule type" value="Genomic_DNA"/>
</dbReference>
<name>A0A8T2QLN6_CERRI</name>
<proteinExistence type="predicted"/>
<feature type="transmembrane region" description="Helical" evidence="1">
    <location>
        <begin position="6"/>
        <end position="26"/>
    </location>
</feature>
<evidence type="ECO:0000256" key="1">
    <source>
        <dbReference type="SAM" id="Phobius"/>
    </source>
</evidence>
<accession>A0A8T2QLN6</accession>
<dbReference type="AlphaFoldDB" id="A0A8T2QLN6"/>
<gene>
    <name evidence="2" type="ORF">KP509_34G048000</name>
</gene>
<keyword evidence="3" id="KW-1185">Reference proteome</keyword>
<evidence type="ECO:0000313" key="2">
    <source>
        <dbReference type="EMBL" id="KAH7284303.1"/>
    </source>
</evidence>
<evidence type="ECO:0000313" key="3">
    <source>
        <dbReference type="Proteomes" id="UP000825935"/>
    </source>
</evidence>
<keyword evidence="1" id="KW-1133">Transmembrane helix</keyword>
<reference evidence="2" key="1">
    <citation type="submission" date="2021-08" db="EMBL/GenBank/DDBJ databases">
        <title>WGS assembly of Ceratopteris richardii.</title>
        <authorList>
            <person name="Marchant D.B."/>
            <person name="Chen G."/>
            <person name="Jenkins J."/>
            <person name="Shu S."/>
            <person name="Leebens-Mack J."/>
            <person name="Grimwood J."/>
            <person name="Schmutz J."/>
            <person name="Soltis P."/>
            <person name="Soltis D."/>
            <person name="Chen Z.-H."/>
        </authorList>
    </citation>
    <scope>NUCLEOTIDE SEQUENCE</scope>
    <source>
        <strain evidence="2">Whitten #5841</strain>
        <tissue evidence="2">Leaf</tissue>
    </source>
</reference>
<comment type="caution">
    <text evidence="2">The sequence shown here is derived from an EMBL/GenBank/DDBJ whole genome shotgun (WGS) entry which is preliminary data.</text>
</comment>